<dbReference type="GO" id="GO:0005829">
    <property type="term" value="C:cytosol"/>
    <property type="evidence" value="ECO:0007669"/>
    <property type="project" value="TreeGrafter"/>
</dbReference>
<dbReference type="GO" id="GO:0000287">
    <property type="term" value="F:magnesium ion binding"/>
    <property type="evidence" value="ECO:0007669"/>
    <property type="project" value="TreeGrafter"/>
</dbReference>
<dbReference type="EMBL" id="JACJVN010000053">
    <property type="protein sequence ID" value="MBB6678283.1"/>
    <property type="molecule type" value="Genomic_DNA"/>
</dbReference>
<evidence type="ECO:0000313" key="1">
    <source>
        <dbReference type="EMBL" id="MBB6678283.1"/>
    </source>
</evidence>
<dbReference type="CDD" id="cd07516">
    <property type="entry name" value="HAD_Pase"/>
    <property type="match status" value="1"/>
</dbReference>
<dbReference type="Proteomes" id="UP000574133">
    <property type="component" value="Unassembled WGS sequence"/>
</dbReference>
<protein>
    <submittedName>
        <fullName evidence="1">HAD family phosphatase</fullName>
    </submittedName>
</protein>
<evidence type="ECO:0000313" key="2">
    <source>
        <dbReference type="Proteomes" id="UP000574133"/>
    </source>
</evidence>
<comment type="caution">
    <text evidence="1">The sequence shown here is derived from an EMBL/GenBank/DDBJ whole genome shotgun (WGS) entry which is preliminary data.</text>
</comment>
<dbReference type="Gene3D" id="3.30.1240.10">
    <property type="match status" value="2"/>
</dbReference>
<sequence>MQLGREEWLLLAGKYRLLALDLDGTTLNDRSEISAVNEEWIRRASEAGVAVCISTGRGFQSALPFAEQLKLDTPMITVNGGEIWSRPHELHQRTTLAREKIERLHQIAQRYPDVWFWAYSTEGIYNKDRWVEDTYAQEWLKFGYYTEDEEALGRILAEIREWEGLELSNSSPYNIEVNAQGVSKAAAIAEVCRLLGCSMTEAVAVGDSLNDLAAIKAVGLGVAMGNAQEEVKAAADVVTGGNLEDGVAQVIQQYVLRA</sequence>
<name>A0A841T9U7_9BACL</name>
<dbReference type="AlphaFoldDB" id="A0A841T9U7"/>
<dbReference type="PROSITE" id="PS01229">
    <property type="entry name" value="COF_2"/>
    <property type="match status" value="1"/>
</dbReference>
<dbReference type="InterPro" id="IPR006379">
    <property type="entry name" value="HAD-SF_hydro_IIB"/>
</dbReference>
<dbReference type="Gene3D" id="3.40.50.1000">
    <property type="entry name" value="HAD superfamily/HAD-like"/>
    <property type="match status" value="2"/>
</dbReference>
<dbReference type="GO" id="GO:0016791">
    <property type="term" value="F:phosphatase activity"/>
    <property type="evidence" value="ECO:0007669"/>
    <property type="project" value="TreeGrafter"/>
</dbReference>
<organism evidence="1 2">
    <name type="scientific">Cohnella lubricantis</name>
    <dbReference type="NCBI Taxonomy" id="2163172"/>
    <lineage>
        <taxon>Bacteria</taxon>
        <taxon>Bacillati</taxon>
        <taxon>Bacillota</taxon>
        <taxon>Bacilli</taxon>
        <taxon>Bacillales</taxon>
        <taxon>Paenibacillaceae</taxon>
        <taxon>Cohnella</taxon>
    </lineage>
</organism>
<dbReference type="SFLD" id="SFLDG01140">
    <property type="entry name" value="C2.B:_Phosphomannomutase_and_P"/>
    <property type="match status" value="1"/>
</dbReference>
<reference evidence="1 2" key="1">
    <citation type="submission" date="2020-08" db="EMBL/GenBank/DDBJ databases">
        <title>Cohnella phylogeny.</title>
        <authorList>
            <person name="Dunlap C."/>
        </authorList>
    </citation>
    <scope>NUCLEOTIDE SEQUENCE [LARGE SCALE GENOMIC DNA]</scope>
    <source>
        <strain evidence="1 2">DSM 103658</strain>
    </source>
</reference>
<keyword evidence="2" id="KW-1185">Reference proteome</keyword>
<dbReference type="InterPro" id="IPR036412">
    <property type="entry name" value="HAD-like_sf"/>
</dbReference>
<dbReference type="NCBIfam" id="TIGR01484">
    <property type="entry name" value="HAD-SF-IIB"/>
    <property type="match status" value="1"/>
</dbReference>
<dbReference type="PANTHER" id="PTHR10000:SF55">
    <property type="entry name" value="5-AMINO-6-(5-PHOSPHO-D-RIBITYLAMINO)URACIL PHOSPHATASE YCSE"/>
    <property type="match status" value="1"/>
</dbReference>
<dbReference type="Pfam" id="PF08282">
    <property type="entry name" value="Hydrolase_3"/>
    <property type="match status" value="1"/>
</dbReference>
<dbReference type="InterPro" id="IPR023214">
    <property type="entry name" value="HAD_sf"/>
</dbReference>
<dbReference type="SUPFAM" id="SSF56784">
    <property type="entry name" value="HAD-like"/>
    <property type="match status" value="1"/>
</dbReference>
<accession>A0A841T9U7</accession>
<gene>
    <name evidence="1" type="ORF">H4Q31_13325</name>
</gene>
<proteinExistence type="predicted"/>
<dbReference type="SFLD" id="SFLDS00003">
    <property type="entry name" value="Haloacid_Dehalogenase"/>
    <property type="match status" value="1"/>
</dbReference>
<dbReference type="PANTHER" id="PTHR10000">
    <property type="entry name" value="PHOSPHOSERINE PHOSPHATASE"/>
    <property type="match status" value="1"/>
</dbReference>